<sequence>MASSEQDQPGEGEEPDPSEVDGAQFSTEVQVWELEDVHPYANNAKEHPDEQVQKIRSSIKNYGWDQPIVVDADGEIIKGHGRRLAAKSLGLERVPVIVRDDLTEGEKKAARIADNKTAESEWDESTLAAEFEALEDREDLDLDVAAATAFEDEEIEDYFDSMNDPGDGPSAQDFTAGSLEQDFGVPPFSVLNTTKAYWTERREQWKEMGLDNLRETPGREDAMVEGEGGVYTGDWGGGEDSGGVGGGMDGTGTSVFDPVLAELLYRWFAPSEGTVLDPFAGGPARAVVSAVTGRAYHGIDLNEAQVQHNRESWDGVADSDIDVDNAPQWAHGDSAEMGEHIEAQEWPDEYDFLFSCPPYHDLETYTDQDEDLSNMDYPEFLETYRTIIAQGVERLKEDRFAAFVVSEVRDDEGFYRGFVSDTVQAFEDAGMHLYNDAVLVNTPGTLPVRVRNYFERGRKLGRMHQNVLVFFKGDPDPSNIREQVGQVSVPSVVMGDGDSEDDSAETGAWAVEQDPEAQATEDNGAE</sequence>
<dbReference type="SUPFAM" id="SSF110849">
    <property type="entry name" value="ParB/Sulfiredoxin"/>
    <property type="match status" value="1"/>
</dbReference>
<organism evidence="3 4">
    <name type="scientific">Haloarcula californiae tailed virus 2</name>
    <dbReference type="NCBI Taxonomy" id="1273747"/>
    <lineage>
        <taxon>Viruses</taxon>
        <taxon>Duplodnaviria</taxon>
        <taxon>Heunggongvirae</taxon>
        <taxon>Uroviricota</taxon>
        <taxon>Caudoviricetes</taxon>
        <taxon>Saparoviridae</taxon>
        <taxon>Samsavirus</taxon>
        <taxon>Samsavirus crystalli</taxon>
        <taxon>Samsavirus HCTV2</taxon>
    </lineage>
</organism>
<dbReference type="Proteomes" id="UP000204143">
    <property type="component" value="Segment"/>
</dbReference>
<dbReference type="InterPro" id="IPR050336">
    <property type="entry name" value="Chromosome_partition/occlusion"/>
</dbReference>
<dbReference type="InterPro" id="IPR003115">
    <property type="entry name" value="ParB_N"/>
</dbReference>
<evidence type="ECO:0000256" key="1">
    <source>
        <dbReference type="SAM" id="MobiDB-lite"/>
    </source>
</evidence>
<keyword evidence="4" id="KW-1185">Reference proteome</keyword>
<evidence type="ECO:0000313" key="4">
    <source>
        <dbReference type="Proteomes" id="UP000204143"/>
    </source>
</evidence>
<feature type="region of interest" description="Disordered" evidence="1">
    <location>
        <begin position="486"/>
        <end position="526"/>
    </location>
</feature>
<evidence type="ECO:0000313" key="3">
    <source>
        <dbReference type="EMBL" id="AGM11786.1"/>
    </source>
</evidence>
<reference evidence="3 4" key="1">
    <citation type="submission" date="2012-12" db="EMBL/GenBank/DDBJ databases">
        <authorList>
            <person name="Sencilo A."/>
            <person name="Jacobs-Sera D."/>
            <person name="Russell D.A."/>
            <person name="Ko C."/>
            <person name="Bowman C.A."/>
            <person name="Atanasova N."/>
            <person name="Osterlund E."/>
            <person name="Oksanen H.M."/>
            <person name="Bamford D.H."/>
            <person name="Hatfull G.F."/>
            <person name="Roine E."/>
            <person name="Hendrix R.W."/>
        </authorList>
    </citation>
    <scope>NUCLEOTIDE SEQUENCE [LARGE SCALE GENOMIC DNA]</scope>
</reference>
<feature type="domain" description="ParB-like N-terminal" evidence="2">
    <location>
        <begin position="30"/>
        <end position="116"/>
    </location>
</feature>
<dbReference type="KEGG" id="vg:16193663"/>
<dbReference type="CDD" id="cd16403">
    <property type="entry name" value="ParB_N_like_MT"/>
    <property type="match status" value="1"/>
</dbReference>
<dbReference type="GO" id="GO:0007059">
    <property type="term" value="P:chromosome segregation"/>
    <property type="evidence" value="ECO:0007669"/>
    <property type="project" value="TreeGrafter"/>
</dbReference>
<accession>R4THK0</accession>
<dbReference type="PANTHER" id="PTHR33375:SF1">
    <property type="entry name" value="CHROMOSOME-PARTITIONING PROTEIN PARB-RELATED"/>
    <property type="match status" value="1"/>
</dbReference>
<dbReference type="OrthoDB" id="15334at10239"/>
<dbReference type="Gene3D" id="3.40.50.150">
    <property type="entry name" value="Vaccinia Virus protein VP39"/>
    <property type="match status" value="2"/>
</dbReference>
<feature type="compositionally biased region" description="Acidic residues" evidence="1">
    <location>
        <begin position="8"/>
        <end position="19"/>
    </location>
</feature>
<dbReference type="SMART" id="SM00470">
    <property type="entry name" value="ParB"/>
    <property type="match status" value="1"/>
</dbReference>
<dbReference type="EMBL" id="KC292028">
    <property type="protein sequence ID" value="AGM11786.1"/>
    <property type="molecule type" value="Genomic_DNA"/>
</dbReference>
<dbReference type="GO" id="GO:0045881">
    <property type="term" value="P:positive regulation of sporulation resulting in formation of a cellular spore"/>
    <property type="evidence" value="ECO:0007669"/>
    <property type="project" value="TreeGrafter"/>
</dbReference>
<dbReference type="PANTHER" id="PTHR33375">
    <property type="entry name" value="CHROMOSOME-PARTITIONING PROTEIN PARB-RELATED"/>
    <property type="match status" value="1"/>
</dbReference>
<dbReference type="Gene3D" id="3.90.1530.10">
    <property type="entry name" value="Conserved hypothetical protein from pyrococcus furiosus pfu- 392566-001, ParB domain"/>
    <property type="match status" value="1"/>
</dbReference>
<dbReference type="CDD" id="cd02440">
    <property type="entry name" value="AdoMet_MTases"/>
    <property type="match status" value="1"/>
</dbReference>
<name>R4THK0_9CAUD</name>
<dbReference type="InterPro" id="IPR036086">
    <property type="entry name" value="ParB/Sulfiredoxin_sf"/>
</dbReference>
<evidence type="ECO:0000259" key="2">
    <source>
        <dbReference type="SMART" id="SM00470"/>
    </source>
</evidence>
<dbReference type="RefSeq" id="YP_008058373.1">
    <property type="nucleotide sequence ID" value="NC_021319.1"/>
</dbReference>
<feature type="region of interest" description="Disordered" evidence="1">
    <location>
        <begin position="1"/>
        <end position="28"/>
    </location>
</feature>
<dbReference type="GeneID" id="16193663"/>
<gene>
    <name evidence="3" type="primary">11</name>
    <name evidence="3" type="ORF">HCTV2_11</name>
</gene>
<dbReference type="SUPFAM" id="SSF53335">
    <property type="entry name" value="S-adenosyl-L-methionine-dependent methyltransferases"/>
    <property type="match status" value="1"/>
</dbReference>
<dbReference type="Pfam" id="PF02195">
    <property type="entry name" value="ParB_N"/>
    <property type="match status" value="1"/>
</dbReference>
<dbReference type="InterPro" id="IPR029063">
    <property type="entry name" value="SAM-dependent_MTases_sf"/>
</dbReference>
<proteinExistence type="predicted"/>
<dbReference type="REBASE" id="65537">
    <property type="entry name" value="M.HhcHCTV2ORF11P"/>
</dbReference>
<protein>
    <recommendedName>
        <fullName evidence="2">ParB-like N-terminal domain-containing protein</fullName>
    </recommendedName>
</protein>